<dbReference type="Proteomes" id="UP000184001">
    <property type="component" value="Unassembled WGS sequence"/>
</dbReference>
<accession>A0A8G2CBM1</accession>
<organism evidence="1 2">
    <name type="scientific">Halodesulfovibrio aestuarii</name>
    <dbReference type="NCBI Taxonomy" id="126333"/>
    <lineage>
        <taxon>Bacteria</taxon>
        <taxon>Pseudomonadati</taxon>
        <taxon>Thermodesulfobacteriota</taxon>
        <taxon>Desulfovibrionia</taxon>
        <taxon>Desulfovibrionales</taxon>
        <taxon>Desulfovibrionaceae</taxon>
        <taxon>Halodesulfovibrio</taxon>
    </lineage>
</organism>
<gene>
    <name evidence="1" type="ORF">SAMN05660830_02794</name>
</gene>
<evidence type="ECO:0000313" key="1">
    <source>
        <dbReference type="EMBL" id="SHJ60056.1"/>
    </source>
</evidence>
<sequence>MAKNVAKMVREQILCMVLLLFCIKLIKTSFCRFLQEFGKIVSNFVVLGVVHNY</sequence>
<evidence type="ECO:0000313" key="2">
    <source>
        <dbReference type="Proteomes" id="UP000184001"/>
    </source>
</evidence>
<comment type="caution">
    <text evidence="1">The sequence shown here is derived from an EMBL/GenBank/DDBJ whole genome shotgun (WGS) entry which is preliminary data.</text>
</comment>
<reference evidence="1 2" key="1">
    <citation type="submission" date="2016-11" db="EMBL/GenBank/DDBJ databases">
        <authorList>
            <person name="Varghese N."/>
            <person name="Submissions S."/>
        </authorList>
    </citation>
    <scope>NUCLEOTIDE SEQUENCE [LARGE SCALE GENOMIC DNA]</scope>
    <source>
        <strain evidence="1 2">DSM 17919</strain>
    </source>
</reference>
<dbReference type="AlphaFoldDB" id="A0A8G2CBM1"/>
<name>A0A8G2CBM1_9BACT</name>
<proteinExistence type="predicted"/>
<dbReference type="EMBL" id="FQZR01000008">
    <property type="protein sequence ID" value="SHJ60056.1"/>
    <property type="molecule type" value="Genomic_DNA"/>
</dbReference>
<protein>
    <submittedName>
        <fullName evidence="1">Uncharacterized protein</fullName>
    </submittedName>
</protein>